<dbReference type="InterPro" id="IPR002048">
    <property type="entry name" value="EF_hand_dom"/>
</dbReference>
<sequence>MQFSVMNKLKKRALKVIAEHLSVEEAAGIKEGFQLMDTTNRGKINIDELRVGLQKLGHQVPETDLQIMMEAGDVDKDGYLDYGEFVAISVHLRKMGNDEHLRKAFQFFDQNQNGYIEMEELRSALHDEVDANSEEVISAIMHDVDTDKDGRISYEEFAAMMKAGTDWRKASRQYSRERFTSLSLKLMKDGSLSLNNEDNNR</sequence>
<keyword evidence="4" id="KW-0808">Transferase</keyword>
<feature type="domain" description="EF-hand" evidence="3">
    <location>
        <begin position="24"/>
        <end position="59"/>
    </location>
</feature>
<protein>
    <submittedName>
        <fullName evidence="4">Calcium-dependent protein kinase 14</fullName>
        <ecNumber evidence="4">2.7.11.1</ecNumber>
    </submittedName>
</protein>
<dbReference type="CDD" id="cd00051">
    <property type="entry name" value="EFh"/>
    <property type="match status" value="1"/>
</dbReference>
<feature type="domain" description="EF-hand" evidence="3">
    <location>
        <begin position="132"/>
        <end position="167"/>
    </location>
</feature>
<keyword evidence="4" id="KW-0418">Kinase</keyword>
<dbReference type="PROSITE" id="PS00018">
    <property type="entry name" value="EF_HAND_1"/>
    <property type="match status" value="3"/>
</dbReference>
<dbReference type="EMBL" id="JASCZI010091284">
    <property type="protein sequence ID" value="MED6149781.1"/>
    <property type="molecule type" value="Genomic_DNA"/>
</dbReference>
<comment type="caution">
    <text evidence="4">The sequence shown here is derived from an EMBL/GenBank/DDBJ whole genome shotgun (WGS) entry which is preliminary data.</text>
</comment>
<dbReference type="Proteomes" id="UP001341840">
    <property type="component" value="Unassembled WGS sequence"/>
</dbReference>
<keyword evidence="5" id="KW-1185">Reference proteome</keyword>
<feature type="domain" description="EF-hand" evidence="3">
    <location>
        <begin position="60"/>
        <end position="95"/>
    </location>
</feature>
<accession>A0ABU6TM02</accession>
<evidence type="ECO:0000256" key="2">
    <source>
        <dbReference type="ARBA" id="ARBA00022837"/>
    </source>
</evidence>
<dbReference type="EC" id="2.7.11.1" evidence="4"/>
<evidence type="ECO:0000259" key="3">
    <source>
        <dbReference type="PROSITE" id="PS50222"/>
    </source>
</evidence>
<dbReference type="Gene3D" id="1.10.238.10">
    <property type="entry name" value="EF-hand"/>
    <property type="match status" value="1"/>
</dbReference>
<dbReference type="GO" id="GO:0004674">
    <property type="term" value="F:protein serine/threonine kinase activity"/>
    <property type="evidence" value="ECO:0007669"/>
    <property type="project" value="UniProtKB-EC"/>
</dbReference>
<reference evidence="4 5" key="1">
    <citation type="journal article" date="2023" name="Plants (Basel)">
        <title>Bridging the Gap: Combining Genomics and Transcriptomics Approaches to Understand Stylosanthes scabra, an Orphan Legume from the Brazilian Caatinga.</title>
        <authorList>
            <person name="Ferreira-Neto J.R.C."/>
            <person name="da Silva M.D."/>
            <person name="Binneck E."/>
            <person name="de Melo N.F."/>
            <person name="da Silva R.H."/>
            <person name="de Melo A.L.T.M."/>
            <person name="Pandolfi V."/>
            <person name="Bustamante F.O."/>
            <person name="Brasileiro-Vidal A.C."/>
            <person name="Benko-Iseppon A.M."/>
        </authorList>
    </citation>
    <scope>NUCLEOTIDE SEQUENCE [LARGE SCALE GENOMIC DNA]</scope>
    <source>
        <tissue evidence="4">Leaves</tissue>
    </source>
</reference>
<feature type="domain" description="EF-hand" evidence="3">
    <location>
        <begin position="96"/>
        <end position="131"/>
    </location>
</feature>
<organism evidence="4 5">
    <name type="scientific">Stylosanthes scabra</name>
    <dbReference type="NCBI Taxonomy" id="79078"/>
    <lineage>
        <taxon>Eukaryota</taxon>
        <taxon>Viridiplantae</taxon>
        <taxon>Streptophyta</taxon>
        <taxon>Embryophyta</taxon>
        <taxon>Tracheophyta</taxon>
        <taxon>Spermatophyta</taxon>
        <taxon>Magnoliopsida</taxon>
        <taxon>eudicotyledons</taxon>
        <taxon>Gunneridae</taxon>
        <taxon>Pentapetalae</taxon>
        <taxon>rosids</taxon>
        <taxon>fabids</taxon>
        <taxon>Fabales</taxon>
        <taxon>Fabaceae</taxon>
        <taxon>Papilionoideae</taxon>
        <taxon>50 kb inversion clade</taxon>
        <taxon>dalbergioids sensu lato</taxon>
        <taxon>Dalbergieae</taxon>
        <taxon>Pterocarpus clade</taxon>
        <taxon>Stylosanthes</taxon>
    </lineage>
</organism>
<evidence type="ECO:0000256" key="1">
    <source>
        <dbReference type="ARBA" id="ARBA00022737"/>
    </source>
</evidence>
<dbReference type="SMART" id="SM00054">
    <property type="entry name" value="EFh"/>
    <property type="match status" value="4"/>
</dbReference>
<dbReference type="Pfam" id="PF13499">
    <property type="entry name" value="EF-hand_7"/>
    <property type="match status" value="2"/>
</dbReference>
<keyword evidence="1" id="KW-0677">Repeat</keyword>
<keyword evidence="2" id="KW-0106">Calcium</keyword>
<dbReference type="PANTHER" id="PTHR23048:SF59">
    <property type="entry name" value="EF-HAND SUPERFAMILY PROTEIN"/>
    <property type="match status" value="1"/>
</dbReference>
<dbReference type="PROSITE" id="PS50222">
    <property type="entry name" value="EF_HAND_2"/>
    <property type="match status" value="4"/>
</dbReference>
<dbReference type="InterPro" id="IPR018247">
    <property type="entry name" value="EF_Hand_1_Ca_BS"/>
</dbReference>
<dbReference type="InterPro" id="IPR011992">
    <property type="entry name" value="EF-hand-dom_pair"/>
</dbReference>
<dbReference type="InterPro" id="IPR050230">
    <property type="entry name" value="CALM/Myosin/TropC-like"/>
</dbReference>
<evidence type="ECO:0000313" key="5">
    <source>
        <dbReference type="Proteomes" id="UP001341840"/>
    </source>
</evidence>
<proteinExistence type="predicted"/>
<dbReference type="SUPFAM" id="SSF47473">
    <property type="entry name" value="EF-hand"/>
    <property type="match status" value="1"/>
</dbReference>
<dbReference type="PANTHER" id="PTHR23048">
    <property type="entry name" value="MYOSIN LIGHT CHAIN 1, 3"/>
    <property type="match status" value="1"/>
</dbReference>
<evidence type="ECO:0000313" key="4">
    <source>
        <dbReference type="EMBL" id="MED6149781.1"/>
    </source>
</evidence>
<gene>
    <name evidence="4" type="primary">CPK14_2</name>
    <name evidence="4" type="ORF">PIB30_065875</name>
</gene>
<name>A0ABU6TM02_9FABA</name>